<dbReference type="AlphaFoldDB" id="A0A178I3W9"/>
<accession>A0A178I3W9</accession>
<protein>
    <submittedName>
        <fullName evidence="2">Uncharacterized protein</fullName>
    </submittedName>
</protein>
<name>A0A178I3W9_9HYPH</name>
<keyword evidence="1" id="KW-0812">Transmembrane</keyword>
<evidence type="ECO:0000313" key="2">
    <source>
        <dbReference type="EMBL" id="OAM82346.1"/>
    </source>
</evidence>
<sequence length="295" mass="32882">MVGLTTSQVGAYAPACFSSGADVDFLGQQITVALVVSLVVQGVISILVFAAGIRVAKERSDRAALRTIYKSLFEHFKDLRDRMRNADPKRWRDYKMEREGPMPPMRDLDRNGDINMLPATLGHELLRIEREALSAGERFHQALENDLAPKLTDFIEARVKTATLLVNTSGGYIQFTPSSALKADESYISAVTARLGNETPRLGVGMRNSKQQIETKTVRPENLVEGTLPEFYEELVAETKALGADALRDLKRHEEDVEWAFETVTARVRDPHPFAETVLGILPGMFHQSAGRKRK</sequence>
<gene>
    <name evidence="2" type="ORF">A3840_01475</name>
</gene>
<dbReference type="RefSeq" id="WP_067450802.1">
    <property type="nucleotide sequence ID" value="NZ_LVVY01000024.1"/>
</dbReference>
<evidence type="ECO:0000313" key="3">
    <source>
        <dbReference type="Proteomes" id="UP000078389"/>
    </source>
</evidence>
<keyword evidence="1" id="KW-0472">Membrane</keyword>
<feature type="transmembrane region" description="Helical" evidence="1">
    <location>
        <begin position="30"/>
        <end position="53"/>
    </location>
</feature>
<comment type="caution">
    <text evidence="2">The sequence shown here is derived from an EMBL/GenBank/DDBJ whole genome shotgun (WGS) entry which is preliminary data.</text>
</comment>
<dbReference type="EMBL" id="LVVY01000024">
    <property type="protein sequence ID" value="OAM82346.1"/>
    <property type="molecule type" value="Genomic_DNA"/>
</dbReference>
<organism evidence="2 3">
    <name type="scientific">Devosia elaeis</name>
    <dbReference type="NCBI Taxonomy" id="1770058"/>
    <lineage>
        <taxon>Bacteria</taxon>
        <taxon>Pseudomonadati</taxon>
        <taxon>Pseudomonadota</taxon>
        <taxon>Alphaproteobacteria</taxon>
        <taxon>Hyphomicrobiales</taxon>
        <taxon>Devosiaceae</taxon>
        <taxon>Devosia</taxon>
    </lineage>
</organism>
<proteinExistence type="predicted"/>
<evidence type="ECO:0000256" key="1">
    <source>
        <dbReference type="SAM" id="Phobius"/>
    </source>
</evidence>
<dbReference type="OrthoDB" id="2087650at2"/>
<reference evidence="2 3" key="1">
    <citation type="submission" date="2016-03" db="EMBL/GenBank/DDBJ databases">
        <title>Genome sequencing of Devosia sp. S37.</title>
        <authorList>
            <person name="Mohd Nor M."/>
        </authorList>
    </citation>
    <scope>NUCLEOTIDE SEQUENCE [LARGE SCALE GENOMIC DNA]</scope>
    <source>
        <strain evidence="2 3">S37</strain>
    </source>
</reference>
<dbReference type="Proteomes" id="UP000078389">
    <property type="component" value="Unassembled WGS sequence"/>
</dbReference>
<keyword evidence="3" id="KW-1185">Reference proteome</keyword>
<keyword evidence="1" id="KW-1133">Transmembrane helix</keyword>